<name>X1TV62_9ZZZZ</name>
<sequence>AYEYKKNHPGAELSIVETGGTTGLPKKGIQLGNLTRTDFENMNWYNINDTSFELLVKLNLEVFKDFKIPLGLNWLVIVPTGPHTIGKYFIKTWERDVADLIYTIDLDPRFIKKAMMA</sequence>
<comment type="caution">
    <text evidence="1">The sequence shown here is derived from an EMBL/GenBank/DDBJ whole genome shotgun (WGS) entry which is preliminary data.</text>
</comment>
<reference evidence="1" key="1">
    <citation type="journal article" date="2014" name="Front. Microbiol.">
        <title>High frequency of phylogenetically diverse reductive dehalogenase-homologous genes in deep subseafloor sedimentary metagenomes.</title>
        <authorList>
            <person name="Kawai M."/>
            <person name="Futagami T."/>
            <person name="Toyoda A."/>
            <person name="Takaki Y."/>
            <person name="Nishi S."/>
            <person name="Hori S."/>
            <person name="Arai W."/>
            <person name="Tsubouchi T."/>
            <person name="Morono Y."/>
            <person name="Uchiyama I."/>
            <person name="Ito T."/>
            <person name="Fujiyama A."/>
            <person name="Inagaki F."/>
            <person name="Takami H."/>
        </authorList>
    </citation>
    <scope>NUCLEOTIDE SEQUENCE</scope>
    <source>
        <strain evidence="1">Expedition CK06-06</strain>
    </source>
</reference>
<gene>
    <name evidence="1" type="ORF">S12H4_25032</name>
</gene>
<dbReference type="EMBL" id="BARW01013824">
    <property type="protein sequence ID" value="GAI83924.1"/>
    <property type="molecule type" value="Genomic_DNA"/>
</dbReference>
<feature type="non-terminal residue" evidence="1">
    <location>
        <position position="117"/>
    </location>
</feature>
<dbReference type="AlphaFoldDB" id="X1TV62"/>
<protein>
    <submittedName>
        <fullName evidence="1">Uncharacterized protein</fullName>
    </submittedName>
</protein>
<feature type="non-terminal residue" evidence="1">
    <location>
        <position position="1"/>
    </location>
</feature>
<organism evidence="1">
    <name type="scientific">marine sediment metagenome</name>
    <dbReference type="NCBI Taxonomy" id="412755"/>
    <lineage>
        <taxon>unclassified sequences</taxon>
        <taxon>metagenomes</taxon>
        <taxon>ecological metagenomes</taxon>
    </lineage>
</organism>
<accession>X1TV62</accession>
<proteinExistence type="predicted"/>
<evidence type="ECO:0000313" key="1">
    <source>
        <dbReference type="EMBL" id="GAI83924.1"/>
    </source>
</evidence>